<dbReference type="EMBL" id="JAMQAW010000002">
    <property type="protein sequence ID" value="MCM2387305.1"/>
    <property type="molecule type" value="Genomic_DNA"/>
</dbReference>
<protein>
    <submittedName>
        <fullName evidence="1">McrC family protein</fullName>
    </submittedName>
</protein>
<comment type="caution">
    <text evidence="1">The sequence shown here is derived from an EMBL/GenBank/DDBJ whole genome shotgun (WGS) entry which is preliminary data.</text>
</comment>
<evidence type="ECO:0000313" key="1">
    <source>
        <dbReference type="EMBL" id="MCM2387305.1"/>
    </source>
</evidence>
<dbReference type="PANTHER" id="PTHR38733">
    <property type="entry name" value="PROTEIN MCRC"/>
    <property type="match status" value="1"/>
</dbReference>
<accession>A0ABT0UGT1</accession>
<sequence length="403" mass="44371">MIPAVELVEHAQATGHVLPDAVGRALAASGIVDAAPDPYTPGRWLLRATSKVGAVAVEIPGIGERITVRITPKVPIARLFFLLGHSLQPQKAWRDDPVEVAEHRDLLPALAHAVERQIDRALRQGLLQGYRATEESALVVRGRIREAEQIRRRFGAAIPVEVAYDEFTTDIAENRILRAAVDRLLRLPEVPGAVRRRLRHQRARLADITPLIRGQLLPAWHPTRLNARYHQALHLAKVVLDGSSAEHTAGALHIDGFLFDMNRLFEDFVTVALREALRTSGLTGRLQDPHHLDEGAAIRMRPDFVLYGPEGIPVAVADAKYKAEKHAGYPDADLYQMLAYCTALGLPDGHLIYAKGASPHATHRVRHAGIVIHQHALDLDQQPAGLLADIGAVSRQMCAHLRL</sequence>
<dbReference type="Proteomes" id="UP001431429">
    <property type="component" value="Unassembled WGS sequence"/>
</dbReference>
<dbReference type="RefSeq" id="WP_250917653.1">
    <property type="nucleotide sequence ID" value="NZ_JAMQAW010000002.1"/>
</dbReference>
<dbReference type="InterPro" id="IPR019292">
    <property type="entry name" value="McrC"/>
</dbReference>
<organism evidence="1 2">
    <name type="scientific">Streptomyces albipurpureus</name>
    <dbReference type="NCBI Taxonomy" id="2897419"/>
    <lineage>
        <taxon>Bacteria</taxon>
        <taxon>Bacillati</taxon>
        <taxon>Actinomycetota</taxon>
        <taxon>Actinomycetes</taxon>
        <taxon>Kitasatosporales</taxon>
        <taxon>Streptomycetaceae</taxon>
        <taxon>Streptomyces</taxon>
    </lineage>
</organism>
<reference evidence="1" key="1">
    <citation type="submission" date="2022-06" db="EMBL/GenBank/DDBJ databases">
        <title>Genome public.</title>
        <authorList>
            <person name="Sun Q."/>
        </authorList>
    </citation>
    <scope>NUCLEOTIDE SEQUENCE</scope>
    <source>
        <strain evidence="1">CWNU-1</strain>
    </source>
</reference>
<keyword evidence="2" id="KW-1185">Reference proteome</keyword>
<proteinExistence type="predicted"/>
<gene>
    <name evidence="1" type="ORF">NBG84_03075</name>
</gene>
<name>A0ABT0UGT1_9ACTN</name>
<dbReference type="Pfam" id="PF10117">
    <property type="entry name" value="McrBC"/>
    <property type="match status" value="1"/>
</dbReference>
<evidence type="ECO:0000313" key="2">
    <source>
        <dbReference type="Proteomes" id="UP001431429"/>
    </source>
</evidence>
<dbReference type="PANTHER" id="PTHR38733:SF1">
    <property type="entry name" value="TYPE IV METHYL-DIRECTED RESTRICTION ENZYME ECOKMCRBC"/>
    <property type="match status" value="1"/>
</dbReference>